<dbReference type="PROSITE" id="PS50949">
    <property type="entry name" value="HTH_GNTR"/>
    <property type="match status" value="1"/>
</dbReference>
<comment type="caution">
    <text evidence="5">The sequence shown here is derived from an EMBL/GenBank/DDBJ whole genome shotgun (WGS) entry which is preliminary data.</text>
</comment>
<dbReference type="GO" id="GO:0003700">
    <property type="term" value="F:DNA-binding transcription factor activity"/>
    <property type="evidence" value="ECO:0007669"/>
    <property type="project" value="InterPro"/>
</dbReference>
<dbReference type="PANTHER" id="PTHR43537:SF5">
    <property type="entry name" value="UXU OPERON TRANSCRIPTIONAL REGULATOR"/>
    <property type="match status" value="1"/>
</dbReference>
<dbReference type="Gene3D" id="1.20.120.530">
    <property type="entry name" value="GntR ligand-binding domain-like"/>
    <property type="match status" value="1"/>
</dbReference>
<dbReference type="SMART" id="SM00895">
    <property type="entry name" value="FCD"/>
    <property type="match status" value="1"/>
</dbReference>
<keyword evidence="3" id="KW-0804">Transcription</keyword>
<organism evidence="5 6">
    <name type="scientific">Sulfobacillus harzensis</name>
    <dbReference type="NCBI Taxonomy" id="2729629"/>
    <lineage>
        <taxon>Bacteria</taxon>
        <taxon>Bacillati</taxon>
        <taxon>Bacillota</taxon>
        <taxon>Clostridia</taxon>
        <taxon>Eubacteriales</taxon>
        <taxon>Clostridiales Family XVII. Incertae Sedis</taxon>
        <taxon>Sulfobacillus</taxon>
    </lineage>
</organism>
<dbReference type="SUPFAM" id="SSF48008">
    <property type="entry name" value="GntR ligand-binding domain-like"/>
    <property type="match status" value="1"/>
</dbReference>
<evidence type="ECO:0000256" key="1">
    <source>
        <dbReference type="ARBA" id="ARBA00023015"/>
    </source>
</evidence>
<reference evidence="5 6" key="1">
    <citation type="submission" date="2020-04" db="EMBL/GenBank/DDBJ databases">
        <authorList>
            <person name="Zhang R."/>
            <person name="Schippers A."/>
        </authorList>
    </citation>
    <scope>NUCLEOTIDE SEQUENCE [LARGE SCALE GENOMIC DNA]</scope>
    <source>
        <strain evidence="5 6">DSM 109850</strain>
    </source>
</reference>
<protein>
    <submittedName>
        <fullName evidence="5">FadR family transcriptional regulator</fullName>
    </submittedName>
</protein>
<name>A0A7Y0Q2Y5_9FIRM</name>
<dbReference type="GO" id="GO:0003677">
    <property type="term" value="F:DNA binding"/>
    <property type="evidence" value="ECO:0007669"/>
    <property type="project" value="UniProtKB-KW"/>
</dbReference>
<dbReference type="Proteomes" id="UP000533476">
    <property type="component" value="Unassembled WGS sequence"/>
</dbReference>
<evidence type="ECO:0000256" key="2">
    <source>
        <dbReference type="ARBA" id="ARBA00023125"/>
    </source>
</evidence>
<gene>
    <name evidence="5" type="ORF">HIJ39_14970</name>
</gene>
<dbReference type="SMART" id="SM00345">
    <property type="entry name" value="HTH_GNTR"/>
    <property type="match status" value="1"/>
</dbReference>
<dbReference type="InterPro" id="IPR000524">
    <property type="entry name" value="Tscrpt_reg_HTH_GntR"/>
</dbReference>
<dbReference type="InterPro" id="IPR036390">
    <property type="entry name" value="WH_DNA-bd_sf"/>
</dbReference>
<dbReference type="PRINTS" id="PR00035">
    <property type="entry name" value="HTHGNTR"/>
</dbReference>
<dbReference type="Pfam" id="PF07729">
    <property type="entry name" value="FCD"/>
    <property type="match status" value="1"/>
</dbReference>
<accession>A0A7Y0Q2Y5</accession>
<evidence type="ECO:0000313" key="6">
    <source>
        <dbReference type="Proteomes" id="UP000533476"/>
    </source>
</evidence>
<dbReference type="Pfam" id="PF00392">
    <property type="entry name" value="GntR"/>
    <property type="match status" value="1"/>
</dbReference>
<evidence type="ECO:0000259" key="4">
    <source>
        <dbReference type="PROSITE" id="PS50949"/>
    </source>
</evidence>
<dbReference type="Gene3D" id="1.10.10.10">
    <property type="entry name" value="Winged helix-like DNA-binding domain superfamily/Winged helix DNA-binding domain"/>
    <property type="match status" value="1"/>
</dbReference>
<dbReference type="CDD" id="cd07377">
    <property type="entry name" value="WHTH_GntR"/>
    <property type="match status" value="1"/>
</dbReference>
<dbReference type="InterPro" id="IPR008920">
    <property type="entry name" value="TF_FadR/GntR_C"/>
</dbReference>
<dbReference type="InterPro" id="IPR036388">
    <property type="entry name" value="WH-like_DNA-bd_sf"/>
</dbReference>
<proteinExistence type="predicted"/>
<dbReference type="PANTHER" id="PTHR43537">
    <property type="entry name" value="TRANSCRIPTIONAL REGULATOR, GNTR FAMILY"/>
    <property type="match status" value="1"/>
</dbReference>
<evidence type="ECO:0000256" key="3">
    <source>
        <dbReference type="ARBA" id="ARBA00023163"/>
    </source>
</evidence>
<evidence type="ECO:0000313" key="5">
    <source>
        <dbReference type="EMBL" id="NMP23643.1"/>
    </source>
</evidence>
<dbReference type="EMBL" id="JABBVZ010000060">
    <property type="protein sequence ID" value="NMP23643.1"/>
    <property type="molecule type" value="Genomic_DNA"/>
</dbReference>
<feature type="domain" description="HTH gntR-type" evidence="4">
    <location>
        <begin position="1"/>
        <end position="58"/>
    </location>
</feature>
<dbReference type="AlphaFoldDB" id="A0A7Y0Q2Y5"/>
<dbReference type="InterPro" id="IPR011711">
    <property type="entry name" value="GntR_C"/>
</dbReference>
<dbReference type="SUPFAM" id="SSF46785">
    <property type="entry name" value="Winged helix' DNA-binding domain"/>
    <property type="match status" value="1"/>
</dbReference>
<sequence>MSLIREGAYQPNDKLPSLQEMARVLKVSKSTIREGLAALVAKGIIDVRHGSGYYVRPSKVAAKSMPEESPDLGQVLFVRQLLEVSAARLAAVNRNDDHLAVMAGCLARMQREDWEEALGADLEFHLAIAGASGNQVLEQVIGSLSQHTKATMKLSRAIAGTLADLHQKHWELYRAICDGDGERASQLMYVHLHDTAERMKILIPGTRLGDTESSGI</sequence>
<keyword evidence="1" id="KW-0805">Transcription regulation</keyword>
<keyword evidence="2" id="KW-0238">DNA-binding</keyword>
<keyword evidence="6" id="KW-1185">Reference proteome</keyword>